<dbReference type="NCBIfam" id="NF002010">
    <property type="entry name" value="PRK00811.1"/>
    <property type="match status" value="1"/>
</dbReference>
<comment type="subunit">
    <text evidence="5">Homodimer or homotetramer.</text>
</comment>
<keyword evidence="4 5" id="KW-0620">Polyamine biosynthesis</keyword>
<keyword evidence="2 5" id="KW-0808">Transferase</keyword>
<dbReference type="EMBL" id="JSZA02000039">
    <property type="protein sequence ID" value="KHD08332.1"/>
    <property type="molecule type" value="Genomic_DNA"/>
</dbReference>
<protein>
    <recommendedName>
        <fullName evidence="5">Polyamine aminopropyltransferase</fullName>
    </recommendedName>
    <alternativeName>
        <fullName evidence="5">Putrescine aminopropyltransferase</fullName>
        <shortName evidence="5">PAPT</shortName>
    </alternativeName>
    <alternativeName>
        <fullName evidence="5">Spermidine synthase</fullName>
        <shortName evidence="5">SPDS</shortName>
        <shortName evidence="5">SPDSY</shortName>
        <ecNumber evidence="5">2.5.1.16</ecNumber>
    </alternativeName>
</protein>
<dbReference type="EC" id="2.5.1.16" evidence="5"/>
<evidence type="ECO:0000256" key="4">
    <source>
        <dbReference type="ARBA" id="ARBA00023115"/>
    </source>
</evidence>
<keyword evidence="3 5" id="KW-0745">Spermidine biosynthesis</keyword>
<comment type="catalytic activity">
    <reaction evidence="5 8">
        <text>S-adenosyl 3-(methylsulfanyl)propylamine + putrescine = S-methyl-5'-thioadenosine + spermidine + H(+)</text>
        <dbReference type="Rhea" id="RHEA:12721"/>
        <dbReference type="ChEBI" id="CHEBI:15378"/>
        <dbReference type="ChEBI" id="CHEBI:17509"/>
        <dbReference type="ChEBI" id="CHEBI:57443"/>
        <dbReference type="ChEBI" id="CHEBI:57834"/>
        <dbReference type="ChEBI" id="CHEBI:326268"/>
        <dbReference type="EC" id="2.5.1.16"/>
    </reaction>
</comment>
<dbReference type="Pfam" id="PF01564">
    <property type="entry name" value="Spermine_synth"/>
    <property type="match status" value="1"/>
</dbReference>
<feature type="binding site" evidence="5">
    <location>
        <position position="35"/>
    </location>
    <ligand>
        <name>S-methyl-5'-thioadenosine</name>
        <dbReference type="ChEBI" id="CHEBI:17509"/>
    </ligand>
</feature>
<dbReference type="InterPro" id="IPR030373">
    <property type="entry name" value="PABS_CS"/>
</dbReference>
<feature type="binding site" evidence="5">
    <location>
        <position position="110"/>
    </location>
    <ligand>
        <name>S-methyl-5'-thioadenosine</name>
        <dbReference type="ChEBI" id="CHEBI:17509"/>
    </ligand>
</feature>
<comment type="function">
    <text evidence="5">Catalyzes the irreversible transfer of a propylamine group from the amino donor S-adenosylmethioninamine (decarboxy-AdoMet) to putrescine (1,4-diaminobutane) to yield spermidine.</text>
</comment>
<dbReference type="PANTHER" id="PTHR11558:SF11">
    <property type="entry name" value="SPERMIDINE SYNTHASE"/>
    <property type="match status" value="1"/>
</dbReference>
<dbReference type="InterPro" id="IPR037163">
    <property type="entry name" value="Spermidine_synt_N_sf"/>
</dbReference>
<comment type="pathway">
    <text evidence="5">Amine and polyamine biosynthesis; spermidine biosynthesis; spermidine from putrescine: step 1/1.</text>
</comment>
<feature type="binding site" evidence="5">
    <location>
        <position position="167"/>
    </location>
    <ligand>
        <name>S-methyl-5'-thioadenosine</name>
        <dbReference type="ChEBI" id="CHEBI:17509"/>
    </ligand>
</feature>
<dbReference type="GO" id="GO:0005829">
    <property type="term" value="C:cytosol"/>
    <property type="evidence" value="ECO:0007669"/>
    <property type="project" value="TreeGrafter"/>
</dbReference>
<evidence type="ECO:0000256" key="6">
    <source>
        <dbReference type="PROSITE-ProRule" id="PRU00354"/>
    </source>
</evidence>
<evidence type="ECO:0000256" key="2">
    <source>
        <dbReference type="ARBA" id="ARBA00022679"/>
    </source>
</evidence>
<evidence type="ECO:0000256" key="8">
    <source>
        <dbReference type="RuleBase" id="RU003837"/>
    </source>
</evidence>
<feature type="binding site" evidence="5">
    <location>
        <position position="66"/>
    </location>
    <ligand>
        <name>spermidine</name>
        <dbReference type="ChEBI" id="CHEBI:57834"/>
    </ligand>
</feature>
<dbReference type="Gene3D" id="3.40.50.150">
    <property type="entry name" value="Vaccinia Virus protein VP39"/>
    <property type="match status" value="1"/>
</dbReference>
<evidence type="ECO:0000256" key="5">
    <source>
        <dbReference type="HAMAP-Rule" id="MF_00198"/>
    </source>
</evidence>
<evidence type="ECO:0000259" key="9">
    <source>
        <dbReference type="PROSITE" id="PS51006"/>
    </source>
</evidence>
<organism evidence="10 11">
    <name type="scientific">Candidatus Thiomargarita nelsonii</name>
    <dbReference type="NCBI Taxonomy" id="1003181"/>
    <lineage>
        <taxon>Bacteria</taxon>
        <taxon>Pseudomonadati</taxon>
        <taxon>Pseudomonadota</taxon>
        <taxon>Gammaproteobacteria</taxon>
        <taxon>Thiotrichales</taxon>
        <taxon>Thiotrichaceae</taxon>
        <taxon>Thiomargarita</taxon>
    </lineage>
</organism>
<gene>
    <name evidence="5" type="primary">speE</name>
    <name evidence="10" type="ORF">PN36_12485</name>
</gene>
<dbReference type="InterPro" id="IPR035246">
    <property type="entry name" value="Spermidine_synt_N"/>
</dbReference>
<evidence type="ECO:0000256" key="1">
    <source>
        <dbReference type="ARBA" id="ARBA00007867"/>
    </source>
</evidence>
<dbReference type="Proteomes" id="UP000030428">
    <property type="component" value="Unassembled WGS sequence"/>
</dbReference>
<dbReference type="InterPro" id="IPR001045">
    <property type="entry name" value="Spermi_synthase"/>
</dbReference>
<dbReference type="AlphaFoldDB" id="A0A0A6PDD5"/>
<dbReference type="PROSITE" id="PS51006">
    <property type="entry name" value="PABS_2"/>
    <property type="match status" value="1"/>
</dbReference>
<dbReference type="Gene3D" id="2.30.140.10">
    <property type="entry name" value="Spermidine synthase, tetramerisation domain"/>
    <property type="match status" value="1"/>
</dbReference>
<dbReference type="InterPro" id="IPR030374">
    <property type="entry name" value="PABS"/>
</dbReference>
<dbReference type="SUPFAM" id="SSF53335">
    <property type="entry name" value="S-adenosyl-L-methionine-dependent methyltransferases"/>
    <property type="match status" value="1"/>
</dbReference>
<dbReference type="CDD" id="cd02440">
    <property type="entry name" value="AdoMet_MTases"/>
    <property type="match status" value="1"/>
</dbReference>
<evidence type="ECO:0000256" key="7">
    <source>
        <dbReference type="RuleBase" id="RU003836"/>
    </source>
</evidence>
<feature type="active site" description="Proton acceptor" evidence="5 6">
    <location>
        <position position="160"/>
    </location>
</feature>
<proteinExistence type="inferred from homology"/>
<dbReference type="GO" id="GO:0004766">
    <property type="term" value="F:spermidine synthase activity"/>
    <property type="evidence" value="ECO:0007669"/>
    <property type="project" value="UniProtKB-UniRule"/>
</dbReference>
<feature type="binding site" evidence="5">
    <location>
        <begin position="160"/>
        <end position="163"/>
    </location>
    <ligand>
        <name>spermidine</name>
        <dbReference type="ChEBI" id="CHEBI:57834"/>
    </ligand>
</feature>
<comment type="similarity">
    <text evidence="1 5 7">Belongs to the spermidine/spermine synthase family.</text>
</comment>
<reference evidence="10 11" key="1">
    <citation type="journal article" date="2016" name="Front. Microbiol.">
        <title>Single-Cell (Meta-)Genomics of a Dimorphic Candidatus Thiomargarita nelsonii Reveals Genomic Plasticity.</title>
        <authorList>
            <person name="Flood B.E."/>
            <person name="Fliss P."/>
            <person name="Jones D.S."/>
            <person name="Dick G.J."/>
            <person name="Jain S."/>
            <person name="Kaster A.K."/>
            <person name="Winkel M."/>
            <person name="Mussmann M."/>
            <person name="Bailey J."/>
        </authorList>
    </citation>
    <scope>NUCLEOTIDE SEQUENCE [LARGE SCALE GENOMIC DNA]</scope>
    <source>
        <strain evidence="10">Hydrate Ridge</strain>
    </source>
</reference>
<feature type="domain" description="PABS" evidence="9">
    <location>
        <begin position="5"/>
        <end position="241"/>
    </location>
</feature>
<accession>A0A0A6PDD5</accession>
<dbReference type="NCBIfam" id="TIGR00417">
    <property type="entry name" value="speE"/>
    <property type="match status" value="1"/>
</dbReference>
<sequence length="283" mass="32397">MSLDASWFTEIDSPKGSAFSLHLKGKLHEEKTHFQQIAIYETTEFGNLMTLDDLVMLTERDNFIYHEMMSHPVLFMHPAPREVAIIGGGDCGTLQEVLKHPDIDSVLQIEIDERVTRLSEQYFPMLCESNDDPRAEFYFEDGIKWMANAPENSLDVIIVDSTDPLGPGEGLFTENFYRDCRRVLTPEGLLVQQSESPLLHLPLLQSMHEAMREAGFENTRTLQFPLCVYPSGWWTATVAGNGDLTIFREEDAYNRSFETRYYNPEMQEASFVLPQFLVEALPD</sequence>
<evidence type="ECO:0000313" key="11">
    <source>
        <dbReference type="Proteomes" id="UP000030428"/>
    </source>
</evidence>
<evidence type="ECO:0000313" key="10">
    <source>
        <dbReference type="EMBL" id="KHD08332.1"/>
    </source>
</evidence>
<dbReference type="Pfam" id="PF17284">
    <property type="entry name" value="Spermine_synt_N"/>
    <property type="match status" value="1"/>
</dbReference>
<comment type="caution">
    <text evidence="10">The sequence shown here is derived from an EMBL/GenBank/DDBJ whole genome shotgun (WGS) entry which is preliminary data.</text>
</comment>
<evidence type="ECO:0000256" key="3">
    <source>
        <dbReference type="ARBA" id="ARBA00023066"/>
    </source>
</evidence>
<dbReference type="HAMAP" id="MF_00198">
    <property type="entry name" value="Spermidine_synth"/>
    <property type="match status" value="1"/>
</dbReference>
<name>A0A0A6PDD5_9GAMM</name>
<feature type="binding site" evidence="5">
    <location>
        <begin position="141"/>
        <end position="142"/>
    </location>
    <ligand>
        <name>S-methyl-5'-thioadenosine</name>
        <dbReference type="ChEBI" id="CHEBI:17509"/>
    </ligand>
</feature>
<dbReference type="PANTHER" id="PTHR11558">
    <property type="entry name" value="SPERMIDINE/SPERMINE SYNTHASE"/>
    <property type="match status" value="1"/>
</dbReference>
<dbReference type="InterPro" id="IPR029063">
    <property type="entry name" value="SAM-dependent_MTases_sf"/>
</dbReference>
<feature type="binding site" evidence="5">
    <location>
        <position position="90"/>
    </location>
    <ligand>
        <name>spermidine</name>
        <dbReference type="ChEBI" id="CHEBI:57834"/>
    </ligand>
</feature>
<dbReference type="PROSITE" id="PS01330">
    <property type="entry name" value="PABS_1"/>
    <property type="match status" value="1"/>
</dbReference>
<dbReference type="UniPathway" id="UPA00248">
    <property type="reaction ID" value="UER00314"/>
</dbReference>
<dbReference type="GO" id="GO:0008295">
    <property type="term" value="P:spermidine biosynthetic process"/>
    <property type="evidence" value="ECO:0007669"/>
    <property type="project" value="UniProtKB-UniRule"/>
</dbReference>
<keyword evidence="11" id="KW-1185">Reference proteome</keyword>